<dbReference type="OrthoDB" id="2973488at2"/>
<accession>A0A4U0FAW1</accession>
<keyword evidence="2" id="KW-0732">Signal</keyword>
<dbReference type="Proteomes" id="UP000309673">
    <property type="component" value="Unassembled WGS sequence"/>
</dbReference>
<feature type="chain" id="PRO_5038465645" evidence="2">
    <location>
        <begin position="24"/>
        <end position="178"/>
    </location>
</feature>
<reference evidence="3 4" key="1">
    <citation type="submission" date="2019-04" db="EMBL/GenBank/DDBJ databases">
        <title>Cohnella sp. nov., isolated from soil.</title>
        <authorList>
            <person name="Kim W."/>
        </authorList>
    </citation>
    <scope>NUCLEOTIDE SEQUENCE [LARGE SCALE GENOMIC DNA]</scope>
    <source>
        <strain evidence="3 4">CAU 1483</strain>
    </source>
</reference>
<sequence>MKSRFALLLVCTLLVTIAACSTAASNKENAAPSASASSPAATSSPSAETKETPNPVNARYLSVNLPADWTSLNGEESFGFQRDGVPIGGLDGLGYSDTIDGLLPNGANVDSKEELTGLPVKTVMAKLSMDDGGSAGKRQEYHFYFFLQEKNVVYDLRFDAGLVKESDSRAIAMSVTVK</sequence>
<dbReference type="EMBL" id="SUPK01000005">
    <property type="protein sequence ID" value="TJY41820.1"/>
    <property type="molecule type" value="Genomic_DNA"/>
</dbReference>
<evidence type="ECO:0000313" key="3">
    <source>
        <dbReference type="EMBL" id="TJY41820.1"/>
    </source>
</evidence>
<evidence type="ECO:0000256" key="1">
    <source>
        <dbReference type="SAM" id="MobiDB-lite"/>
    </source>
</evidence>
<protein>
    <submittedName>
        <fullName evidence="3">Uncharacterized protein</fullName>
    </submittedName>
</protein>
<evidence type="ECO:0000256" key="2">
    <source>
        <dbReference type="SAM" id="SignalP"/>
    </source>
</evidence>
<keyword evidence="4" id="KW-1185">Reference proteome</keyword>
<dbReference type="RefSeq" id="WP_136777955.1">
    <property type="nucleotide sequence ID" value="NZ_SUPK01000005.1"/>
</dbReference>
<feature type="signal peptide" evidence="2">
    <location>
        <begin position="1"/>
        <end position="23"/>
    </location>
</feature>
<evidence type="ECO:0000313" key="4">
    <source>
        <dbReference type="Proteomes" id="UP000309673"/>
    </source>
</evidence>
<comment type="caution">
    <text evidence="3">The sequence shown here is derived from an EMBL/GenBank/DDBJ whole genome shotgun (WGS) entry which is preliminary data.</text>
</comment>
<proteinExistence type="predicted"/>
<organism evidence="3 4">
    <name type="scientific">Cohnella pontilimi</name>
    <dbReference type="NCBI Taxonomy" id="2564100"/>
    <lineage>
        <taxon>Bacteria</taxon>
        <taxon>Bacillati</taxon>
        <taxon>Bacillota</taxon>
        <taxon>Bacilli</taxon>
        <taxon>Bacillales</taxon>
        <taxon>Paenibacillaceae</taxon>
        <taxon>Cohnella</taxon>
    </lineage>
</organism>
<dbReference type="AlphaFoldDB" id="A0A4U0FAW1"/>
<name>A0A4U0FAW1_9BACL</name>
<gene>
    <name evidence="3" type="ORF">E5161_11495</name>
</gene>
<feature type="compositionally biased region" description="Low complexity" evidence="1">
    <location>
        <begin position="28"/>
        <end position="47"/>
    </location>
</feature>
<feature type="region of interest" description="Disordered" evidence="1">
    <location>
        <begin position="28"/>
        <end position="57"/>
    </location>
</feature>
<dbReference type="PROSITE" id="PS51257">
    <property type="entry name" value="PROKAR_LIPOPROTEIN"/>
    <property type="match status" value="1"/>
</dbReference>